<dbReference type="Proteomes" id="UP000092730">
    <property type="component" value="Chromosome 5"/>
</dbReference>
<feature type="region of interest" description="Disordered" evidence="4">
    <location>
        <begin position="1198"/>
        <end position="1238"/>
    </location>
</feature>
<evidence type="ECO:0000256" key="1">
    <source>
        <dbReference type="ARBA" id="ARBA00022737"/>
    </source>
</evidence>
<evidence type="ECO:0008006" key="7">
    <source>
        <dbReference type="Google" id="ProtNLM"/>
    </source>
</evidence>
<feature type="compositionally biased region" description="Polar residues" evidence="4">
    <location>
        <begin position="601"/>
        <end position="615"/>
    </location>
</feature>
<name>A0AAJ8MBE3_9TREE</name>
<feature type="compositionally biased region" description="Polar residues" evidence="4">
    <location>
        <begin position="811"/>
        <end position="837"/>
    </location>
</feature>
<organism evidence="5 6">
    <name type="scientific">Kwoniella bestiolae CBS 10118</name>
    <dbReference type="NCBI Taxonomy" id="1296100"/>
    <lineage>
        <taxon>Eukaryota</taxon>
        <taxon>Fungi</taxon>
        <taxon>Dikarya</taxon>
        <taxon>Basidiomycota</taxon>
        <taxon>Agaricomycotina</taxon>
        <taxon>Tremellomycetes</taxon>
        <taxon>Tremellales</taxon>
        <taxon>Cryptococcaceae</taxon>
        <taxon>Kwoniella</taxon>
    </lineage>
</organism>
<feature type="compositionally biased region" description="Basic and acidic residues" evidence="4">
    <location>
        <begin position="539"/>
        <end position="552"/>
    </location>
</feature>
<feature type="region of interest" description="Disordered" evidence="4">
    <location>
        <begin position="197"/>
        <end position="259"/>
    </location>
</feature>
<feature type="compositionally biased region" description="Basic residues" evidence="4">
    <location>
        <begin position="473"/>
        <end position="491"/>
    </location>
</feature>
<feature type="compositionally biased region" description="Low complexity" evidence="4">
    <location>
        <begin position="361"/>
        <end position="378"/>
    </location>
</feature>
<dbReference type="EMBL" id="CP144545">
    <property type="protein sequence ID" value="WVW84705.1"/>
    <property type="molecule type" value="Genomic_DNA"/>
</dbReference>
<feature type="repeat" description="ANK" evidence="3">
    <location>
        <begin position="134"/>
        <end position="166"/>
    </location>
</feature>
<feature type="region of interest" description="Disordered" evidence="4">
    <location>
        <begin position="1077"/>
        <end position="1099"/>
    </location>
</feature>
<protein>
    <recommendedName>
        <fullName evidence="7">Ankyrin repeat protein</fullName>
    </recommendedName>
</protein>
<reference evidence="5" key="1">
    <citation type="submission" date="2013-07" db="EMBL/GenBank/DDBJ databases">
        <authorList>
            <consortium name="The Broad Institute Genome Sequencing Platform"/>
            <person name="Cuomo C."/>
            <person name="Litvintseva A."/>
            <person name="Chen Y."/>
            <person name="Heitman J."/>
            <person name="Sun S."/>
            <person name="Springer D."/>
            <person name="Dromer F."/>
            <person name="Young S.K."/>
            <person name="Zeng Q."/>
            <person name="Gargeya S."/>
            <person name="Fitzgerald M."/>
            <person name="Abouelleil A."/>
            <person name="Alvarado L."/>
            <person name="Berlin A.M."/>
            <person name="Chapman S.B."/>
            <person name="Dewar J."/>
            <person name="Goldberg J."/>
            <person name="Griggs A."/>
            <person name="Gujja S."/>
            <person name="Hansen M."/>
            <person name="Howarth C."/>
            <person name="Imamovic A."/>
            <person name="Larimer J."/>
            <person name="McCowan C."/>
            <person name="Murphy C."/>
            <person name="Pearson M."/>
            <person name="Priest M."/>
            <person name="Roberts A."/>
            <person name="Saif S."/>
            <person name="Shea T."/>
            <person name="Sykes S."/>
            <person name="Wortman J."/>
            <person name="Nusbaum C."/>
            <person name="Birren B."/>
        </authorList>
    </citation>
    <scope>NUCLEOTIDE SEQUENCE</scope>
    <source>
        <strain evidence="5">CBS 10118</strain>
    </source>
</reference>
<feature type="region of interest" description="Disordered" evidence="4">
    <location>
        <begin position="1292"/>
        <end position="1316"/>
    </location>
</feature>
<feature type="region of interest" description="Disordered" evidence="4">
    <location>
        <begin position="1257"/>
        <end position="1278"/>
    </location>
</feature>
<feature type="region of interest" description="Disordered" evidence="4">
    <location>
        <begin position="421"/>
        <end position="894"/>
    </location>
</feature>
<feature type="compositionally biased region" description="Polar residues" evidence="4">
    <location>
        <begin position="781"/>
        <end position="795"/>
    </location>
</feature>
<feature type="region of interest" description="Disordered" evidence="4">
    <location>
        <begin position="322"/>
        <end position="408"/>
    </location>
</feature>
<dbReference type="PROSITE" id="PS50297">
    <property type="entry name" value="ANK_REP_REGION"/>
    <property type="match status" value="2"/>
</dbReference>
<keyword evidence="1" id="KW-0677">Repeat</keyword>
<dbReference type="GeneID" id="30210395"/>
<feature type="region of interest" description="Disordered" evidence="4">
    <location>
        <begin position="276"/>
        <end position="306"/>
    </location>
</feature>
<evidence type="ECO:0000313" key="6">
    <source>
        <dbReference type="Proteomes" id="UP000092730"/>
    </source>
</evidence>
<feature type="compositionally biased region" description="Polar residues" evidence="4">
    <location>
        <begin position="211"/>
        <end position="220"/>
    </location>
</feature>
<dbReference type="PANTHER" id="PTHR24173">
    <property type="entry name" value="ANKYRIN REPEAT CONTAINING"/>
    <property type="match status" value="1"/>
</dbReference>
<feature type="compositionally biased region" description="Basic and acidic residues" evidence="4">
    <location>
        <begin position="733"/>
        <end position="743"/>
    </location>
</feature>
<proteinExistence type="predicted"/>
<feature type="compositionally biased region" description="Polar residues" evidence="4">
    <location>
        <begin position="333"/>
        <end position="357"/>
    </location>
</feature>
<feature type="compositionally biased region" description="Polar residues" evidence="4">
    <location>
        <begin position="846"/>
        <end position="858"/>
    </location>
</feature>
<evidence type="ECO:0000313" key="5">
    <source>
        <dbReference type="EMBL" id="WVW84705.1"/>
    </source>
</evidence>
<evidence type="ECO:0000256" key="4">
    <source>
        <dbReference type="SAM" id="MobiDB-lite"/>
    </source>
</evidence>
<dbReference type="PROSITE" id="PS50088">
    <property type="entry name" value="ANK_REPEAT"/>
    <property type="match status" value="2"/>
</dbReference>
<evidence type="ECO:0000256" key="2">
    <source>
        <dbReference type="ARBA" id="ARBA00023043"/>
    </source>
</evidence>
<feature type="compositionally biased region" description="Polar residues" evidence="4">
    <location>
        <begin position="866"/>
        <end position="875"/>
    </location>
</feature>
<feature type="compositionally biased region" description="Basic and acidic residues" evidence="4">
    <location>
        <begin position="518"/>
        <end position="531"/>
    </location>
</feature>
<feature type="compositionally biased region" description="Polar residues" evidence="4">
    <location>
        <begin position="1215"/>
        <end position="1224"/>
    </location>
</feature>
<dbReference type="PANTHER" id="PTHR24173:SF74">
    <property type="entry name" value="ANKYRIN REPEAT DOMAIN-CONTAINING PROTEIN 16"/>
    <property type="match status" value="1"/>
</dbReference>
<dbReference type="KEGG" id="kbi:30210395"/>
<sequence length="1316" mass="140586">MILLSSIHNPPLTPPPASPPSHFVSRADRLRRYISFDSVINTTSPVYFPLPVPNLELHSAAASGNVGLVHYALTHGQPVNSVLHGVLPLHAACSGGSVSVVRMLIENGADVNAPRLPRRYSDGKKGTAPSVGTAGSTPLHFAAANGHAPIVQMLLASGADPIKPDKNGNTPEDLAVINGHEDVVRVLHVYHHLQNQDALNDPANSDKAEPSSPSGSTSQLPDDDDSSINVRPAWHIGSRKGKERAFSLTSTRSESAVKVKKSLEGLLRRGSRYSAGAMSSDYRSANDSPRSEASGSVNNPNTIPRISTVSDISSINSEQLQSPVDLDIPGSPSPQKGENTPLAQIDNDNTGQGSPRSLTRVLSGQSSNSNSTSIVLGSPPNSAGLASPKRARHNSTSSHRPTLPSILEKAVHPGQAFRAAMRHRTNDKDQQSSPEASSENQSTHEHDNASHHSSSGGGFFRGRRKSHDSDAKKHGHGHHKHGFRGLFRRGHSPPSRSPSPPMKSDSTKPIAGEELEEGIERLKRASLELDRAGQVIDSGRIEDSQEDIHDSGIDPDIISAISLNDDDQDATPQAKQVPFSAPATKTKFFPDSPTGPPRLPTRNSEGLISSASSPGLSHFNRPRTGSEVIAPSPLANEWAHDEDSDSSLHRQGIRRVKTEIIKSPVSSSPLSPESDVISPTSPTGARRRSATHSGGLPSPPLTNFTKSLNPPKVTGLGWEGEVDLRKVAASGLIRRESQRRQAEFENEMEAEDEEYHDALSPGVELAEPISNNQEREEDNDSTPTPQSGITLNDPTPTEDRQQGRLRGESVGSFTTDSSRLSTPPAPSSAQFRMSSITDDTEETNNRRLSQYGTLSNTADGRPRGKSVSSISSTASGMGYSYAQSTSTPPTSLTTPSALSLALVSGFPPVPEDEVAHVPPSHRRTMTQRTISSHAEAREVVKQNESDILQLAQLPPSLDSSRSLAEQLAAYGENYAIERQFAEIERRSTSGQTPTGRSEDGESFFSAEGSNRSWGSSKSSERRGPGSIGGLQPRAVSHPLVPLVSVDAPRSSLPSINSIYDKRAEAYRKHMATLTSVQPLLSSSSSSTRHAQHRARQRAVSAQDSWLNVGLSARPGSAHSTAGNSLLSYTTANEEEERIKYPHISNPLPVMTNPVTGQRPRKSSVGASHSRGHTLPRASSVSNPTPIADILSTRYQGIAPSTGGAGGNSKYATAPIGSTTSSQLKPPSIAPGVGSSNTATPMGISSYVSIFSNRYQPKVPLNDDDSDDENDNNREYTVIENDWRGGHVVRPDELGLSTGNEGVGGKKKWGLKRLGRK</sequence>
<dbReference type="InterPro" id="IPR036770">
    <property type="entry name" value="Ankyrin_rpt-contain_sf"/>
</dbReference>
<dbReference type="InterPro" id="IPR002110">
    <property type="entry name" value="Ankyrin_rpt"/>
</dbReference>
<keyword evidence="2 3" id="KW-0040">ANK repeat</keyword>
<accession>A0AAJ8MBE3</accession>
<feature type="compositionally biased region" description="Polar residues" evidence="4">
    <location>
        <begin position="281"/>
        <end position="306"/>
    </location>
</feature>
<reference evidence="5" key="2">
    <citation type="submission" date="2024-02" db="EMBL/GenBank/DDBJ databases">
        <title>Comparative genomics of Cryptococcus and Kwoniella reveals pathogenesis evolution and contrasting modes of karyotype evolution via chromosome fusion or intercentromeric recombination.</title>
        <authorList>
            <person name="Coelho M.A."/>
            <person name="David-Palma M."/>
            <person name="Shea T."/>
            <person name="Bowers K."/>
            <person name="McGinley-Smith S."/>
            <person name="Mohammad A.W."/>
            <person name="Gnirke A."/>
            <person name="Yurkov A.M."/>
            <person name="Nowrousian M."/>
            <person name="Sun S."/>
            <person name="Cuomo C.A."/>
            <person name="Heitman J."/>
        </authorList>
    </citation>
    <scope>NUCLEOTIDE SEQUENCE</scope>
    <source>
        <strain evidence="5">CBS 10118</strain>
    </source>
</reference>
<dbReference type="RefSeq" id="XP_065726398.1">
    <property type="nucleotide sequence ID" value="XM_065870326.1"/>
</dbReference>
<feature type="region of interest" description="Disordered" evidence="4">
    <location>
        <begin position="981"/>
        <end position="1033"/>
    </location>
</feature>
<feature type="compositionally biased region" description="Polar residues" evidence="4">
    <location>
        <begin position="431"/>
        <end position="441"/>
    </location>
</feature>
<dbReference type="SMART" id="SM00248">
    <property type="entry name" value="ANK"/>
    <property type="match status" value="4"/>
</dbReference>
<keyword evidence="6" id="KW-1185">Reference proteome</keyword>
<dbReference type="Pfam" id="PF12796">
    <property type="entry name" value="Ank_2"/>
    <property type="match status" value="2"/>
</dbReference>
<feature type="repeat" description="ANK" evidence="3">
    <location>
        <begin position="84"/>
        <end position="116"/>
    </location>
</feature>
<feature type="compositionally biased region" description="Basic and acidic residues" evidence="4">
    <location>
        <begin position="797"/>
        <end position="807"/>
    </location>
</feature>
<feature type="compositionally biased region" description="Low complexity" evidence="4">
    <location>
        <begin position="884"/>
        <end position="894"/>
    </location>
</feature>
<feature type="region of interest" description="Disordered" evidence="4">
    <location>
        <begin position="1138"/>
        <end position="1184"/>
    </location>
</feature>
<feature type="region of interest" description="Disordered" evidence="4">
    <location>
        <begin position="1"/>
        <end position="21"/>
    </location>
</feature>
<feature type="compositionally biased region" description="Low complexity" evidence="4">
    <location>
        <begin position="661"/>
        <end position="678"/>
    </location>
</feature>
<feature type="compositionally biased region" description="Low complexity" evidence="4">
    <location>
        <begin position="1008"/>
        <end position="1017"/>
    </location>
</feature>
<feature type="compositionally biased region" description="Basic residues" evidence="4">
    <location>
        <begin position="1304"/>
        <end position="1316"/>
    </location>
</feature>
<gene>
    <name evidence="5" type="ORF">I302_106739</name>
</gene>
<feature type="compositionally biased region" description="Acidic residues" evidence="4">
    <location>
        <begin position="744"/>
        <end position="755"/>
    </location>
</feature>
<dbReference type="SUPFAM" id="SSF48403">
    <property type="entry name" value="Ankyrin repeat"/>
    <property type="match status" value="1"/>
</dbReference>
<evidence type="ECO:0000256" key="3">
    <source>
        <dbReference type="PROSITE-ProRule" id="PRU00023"/>
    </source>
</evidence>
<dbReference type="Gene3D" id="1.25.40.20">
    <property type="entry name" value="Ankyrin repeat-containing domain"/>
    <property type="match status" value="1"/>
</dbReference>